<dbReference type="EMBL" id="MQWD01000001">
    <property type="protein sequence ID" value="PAP78335.1"/>
    <property type="molecule type" value="Genomic_DNA"/>
</dbReference>
<sequence>MDPRPTCSCGHDRYHHSARADLTHGTGGWLALFNGLSSTPKRIRFSCAVCGETFEDTTDPVVLDQYRRYPYVRKPEDT</sequence>
<dbReference type="Proteomes" id="UP000216339">
    <property type="component" value="Unassembled WGS sequence"/>
</dbReference>
<evidence type="ECO:0000313" key="1">
    <source>
        <dbReference type="EMBL" id="PAP78335.1"/>
    </source>
</evidence>
<dbReference type="OrthoDB" id="1524844at2"/>
<gene>
    <name evidence="1" type="ORF">BSZ37_18870</name>
</gene>
<evidence type="ECO:0000313" key="2">
    <source>
        <dbReference type="Proteomes" id="UP000216339"/>
    </source>
</evidence>
<dbReference type="RefSeq" id="WP_095512021.1">
    <property type="nucleotide sequence ID" value="NZ_MQWD01000001.1"/>
</dbReference>
<dbReference type="AlphaFoldDB" id="A0A271J5V3"/>
<comment type="caution">
    <text evidence="1">The sequence shown here is derived from an EMBL/GenBank/DDBJ whole genome shotgun (WGS) entry which is preliminary data.</text>
</comment>
<accession>A0A271J5V3</accession>
<protein>
    <submittedName>
        <fullName evidence="1">Uncharacterized protein</fullName>
    </submittedName>
</protein>
<keyword evidence="2" id="KW-1185">Reference proteome</keyword>
<reference evidence="1 2" key="1">
    <citation type="submission" date="2016-11" db="EMBL/GenBank/DDBJ databases">
        <title>Study of marine rhodopsin-containing bacteria.</title>
        <authorList>
            <person name="Yoshizawa S."/>
            <person name="Kumagai Y."/>
            <person name="Kogure K."/>
        </authorList>
    </citation>
    <scope>NUCLEOTIDE SEQUENCE [LARGE SCALE GENOMIC DNA]</scope>
    <source>
        <strain evidence="1 2">SAORIC-28</strain>
    </source>
</reference>
<proteinExistence type="predicted"/>
<name>A0A271J5V3_9BACT</name>
<organism evidence="1 2">
    <name type="scientific">Rubrivirga marina</name>
    <dbReference type="NCBI Taxonomy" id="1196024"/>
    <lineage>
        <taxon>Bacteria</taxon>
        <taxon>Pseudomonadati</taxon>
        <taxon>Rhodothermota</taxon>
        <taxon>Rhodothermia</taxon>
        <taxon>Rhodothermales</taxon>
        <taxon>Rubricoccaceae</taxon>
        <taxon>Rubrivirga</taxon>
    </lineage>
</organism>